<keyword evidence="3" id="KW-1185">Reference proteome</keyword>
<dbReference type="Pfam" id="PF11927">
    <property type="entry name" value="HODM_asu-like"/>
    <property type="match status" value="1"/>
</dbReference>
<evidence type="ECO:0000313" key="2">
    <source>
        <dbReference type="EMBL" id="KAL1506974.1"/>
    </source>
</evidence>
<name>A0AB34IV32_PRYPA</name>
<dbReference type="AlphaFoldDB" id="A0AB34IV32"/>
<dbReference type="EMBL" id="JBGBPQ010000018">
    <property type="protein sequence ID" value="KAL1506974.1"/>
    <property type="molecule type" value="Genomic_DNA"/>
</dbReference>
<dbReference type="InterPro" id="IPR021848">
    <property type="entry name" value="HODM_asu-like"/>
</dbReference>
<evidence type="ECO:0000256" key="1">
    <source>
        <dbReference type="SAM" id="MobiDB-lite"/>
    </source>
</evidence>
<accession>A0AB34IV32</accession>
<organism evidence="2 3">
    <name type="scientific">Prymnesium parvum</name>
    <name type="common">Toxic golden alga</name>
    <dbReference type="NCBI Taxonomy" id="97485"/>
    <lineage>
        <taxon>Eukaryota</taxon>
        <taxon>Haptista</taxon>
        <taxon>Haptophyta</taxon>
        <taxon>Prymnesiophyceae</taxon>
        <taxon>Prymnesiales</taxon>
        <taxon>Prymnesiaceae</taxon>
        <taxon>Prymnesium</taxon>
    </lineage>
</organism>
<sequence>MALRPHRRLPAPLLLHRLATAATPPRHPRWQHRAPPSRALHPSPLEGSHPKPLRAAHLASPLPSPPPPGVGWLDEGLTRSVVGTPRGPRLHPSLHGLDLRDWLLVDVSTYGAQMSAKFSALRLRRAEVLQAEDATTLEAQREVAALLLAHLPARYPSHFEARGEARLHVAVGGFGGEVDVAAYASPLEGAARLVQEDLVLMRRGGGGAEDEYHAAAAAVAFSFADLPRRVQQRQSMAALHAKVGGYEADLHRPVSRALHALKVGSPMWRTNWAFSFSGAIEPHPDRYLLNLQKRARLFPDAPVTEWDGADGAVRRIDARGAGDVLFLKTEYQTLRRLPRNSDFVLFTVRTHLTPLRSLEAFPAAAARLAENVRGALQLDFRFYKGLDDPRVAERVLSYLDACSQGSHEPASS</sequence>
<comment type="caution">
    <text evidence="2">The sequence shown here is derived from an EMBL/GenBank/DDBJ whole genome shotgun (WGS) entry which is preliminary data.</text>
</comment>
<dbReference type="Proteomes" id="UP001515480">
    <property type="component" value="Unassembled WGS sequence"/>
</dbReference>
<protein>
    <submittedName>
        <fullName evidence="2">Uncharacterized protein</fullName>
    </submittedName>
</protein>
<reference evidence="2 3" key="1">
    <citation type="journal article" date="2024" name="Science">
        <title>Giant polyketide synthase enzymes in the biosynthesis of giant marine polyether toxins.</title>
        <authorList>
            <person name="Fallon T.R."/>
            <person name="Shende V.V."/>
            <person name="Wierzbicki I.H."/>
            <person name="Pendleton A.L."/>
            <person name="Watervoot N.F."/>
            <person name="Auber R.P."/>
            <person name="Gonzalez D.J."/>
            <person name="Wisecaver J.H."/>
            <person name="Moore B.S."/>
        </authorList>
    </citation>
    <scope>NUCLEOTIDE SEQUENCE [LARGE SCALE GENOMIC DNA]</scope>
    <source>
        <strain evidence="2 3">12B1</strain>
    </source>
</reference>
<feature type="region of interest" description="Disordered" evidence="1">
    <location>
        <begin position="20"/>
        <end position="67"/>
    </location>
</feature>
<evidence type="ECO:0000313" key="3">
    <source>
        <dbReference type="Proteomes" id="UP001515480"/>
    </source>
</evidence>
<proteinExistence type="predicted"/>
<gene>
    <name evidence="2" type="ORF">AB1Y20_007838</name>
</gene>